<keyword evidence="4 6" id="KW-0067">ATP-binding</keyword>
<dbReference type="InterPro" id="IPR003593">
    <property type="entry name" value="AAA+_ATPase"/>
</dbReference>
<keyword evidence="2" id="KW-0813">Transport</keyword>
<protein>
    <submittedName>
        <fullName evidence="6">Putative ABC transporter ATP-binding protein</fullName>
    </submittedName>
</protein>
<dbReference type="Pfam" id="PF00005">
    <property type="entry name" value="ABC_tran"/>
    <property type="match status" value="1"/>
</dbReference>
<keyword evidence="3" id="KW-0547">Nucleotide-binding</keyword>
<name>K6WAF6_9MICO</name>
<dbReference type="eggNOG" id="COG1131">
    <property type="taxonomic scope" value="Bacteria"/>
</dbReference>
<sequence length="314" mass="33874">MNTHPASQCVSGPLVRTAGLTRRYGATTVVDQVSLEVPKDGIYGFLGPNGAGKSTTMKMLLGLIRPDMGSIEYLGQDFAQCRSTVLPSIGSLIEGTSYYPHLTGRENLRLAADSLGAPRLQVEQGLRTVELERHGDKKAGHYSMGMKQRLGIAMALLGDPFLLMLDEPTNGLDPAGVVEMRQLIMTLARERGLTVIVSSHNLSEIEQMADTVGIICAGTLRFQGPLEGLRGPGSTVIRCSDVPLVEELLHVRGLSSQIKGAEVLFPLVSDQIMAELIRDLVGRGPDVYRVERRHRSLEEAFLAITESNSAGALA</sequence>
<dbReference type="STRING" id="100225.SAMN05421595_0033"/>
<evidence type="ECO:0000313" key="6">
    <source>
        <dbReference type="EMBL" id="GAB78822.1"/>
    </source>
</evidence>
<reference evidence="6 7" key="1">
    <citation type="submission" date="2012-08" db="EMBL/GenBank/DDBJ databases">
        <title>Whole genome shotgun sequence of Austwickia chelonae NBRC 105200.</title>
        <authorList>
            <person name="Yoshida I."/>
            <person name="Hosoyama A."/>
            <person name="Tsuchikane K."/>
            <person name="Katsumata H."/>
            <person name="Ando Y."/>
            <person name="Ohji S."/>
            <person name="Hamada M."/>
            <person name="Tamura T."/>
            <person name="Yamazoe A."/>
            <person name="Yamazaki S."/>
            <person name="Fujita N."/>
        </authorList>
    </citation>
    <scope>NUCLEOTIDE SEQUENCE [LARGE SCALE GENOMIC DNA]</scope>
    <source>
        <strain evidence="6 7">NBRC 105200</strain>
    </source>
</reference>
<dbReference type="InterPro" id="IPR003439">
    <property type="entry name" value="ABC_transporter-like_ATP-bd"/>
</dbReference>
<dbReference type="EMBL" id="BAGZ01000017">
    <property type="protein sequence ID" value="GAB78822.1"/>
    <property type="molecule type" value="Genomic_DNA"/>
</dbReference>
<feature type="domain" description="ABC transporter" evidence="5">
    <location>
        <begin position="15"/>
        <end position="242"/>
    </location>
</feature>
<evidence type="ECO:0000256" key="4">
    <source>
        <dbReference type="ARBA" id="ARBA00022840"/>
    </source>
</evidence>
<dbReference type="AlphaFoldDB" id="K6WAF6"/>
<dbReference type="SMART" id="SM00382">
    <property type="entry name" value="AAA"/>
    <property type="match status" value="1"/>
</dbReference>
<accession>K6WAF6</accession>
<dbReference type="SUPFAM" id="SSF52540">
    <property type="entry name" value="P-loop containing nucleoside triphosphate hydrolases"/>
    <property type="match status" value="1"/>
</dbReference>
<organism evidence="6 7">
    <name type="scientific">Austwickia chelonae NBRC 105200</name>
    <dbReference type="NCBI Taxonomy" id="1184607"/>
    <lineage>
        <taxon>Bacteria</taxon>
        <taxon>Bacillati</taxon>
        <taxon>Actinomycetota</taxon>
        <taxon>Actinomycetes</taxon>
        <taxon>Micrococcales</taxon>
        <taxon>Dermatophilaceae</taxon>
        <taxon>Austwickia</taxon>
    </lineage>
</organism>
<evidence type="ECO:0000256" key="2">
    <source>
        <dbReference type="ARBA" id="ARBA00022448"/>
    </source>
</evidence>
<evidence type="ECO:0000256" key="3">
    <source>
        <dbReference type="ARBA" id="ARBA00022741"/>
    </source>
</evidence>
<evidence type="ECO:0000259" key="5">
    <source>
        <dbReference type="PROSITE" id="PS50893"/>
    </source>
</evidence>
<dbReference type="Gene3D" id="3.40.50.300">
    <property type="entry name" value="P-loop containing nucleotide triphosphate hydrolases"/>
    <property type="match status" value="1"/>
</dbReference>
<proteinExistence type="inferred from homology"/>
<comment type="caution">
    <text evidence="6">The sequence shown here is derived from an EMBL/GenBank/DDBJ whole genome shotgun (WGS) entry which is preliminary data.</text>
</comment>
<dbReference type="PROSITE" id="PS50893">
    <property type="entry name" value="ABC_TRANSPORTER_2"/>
    <property type="match status" value="1"/>
</dbReference>
<dbReference type="OrthoDB" id="9804819at2"/>
<keyword evidence="7" id="KW-1185">Reference proteome</keyword>
<dbReference type="PANTHER" id="PTHR43335:SF4">
    <property type="entry name" value="ABC TRANSPORTER, ATP-BINDING PROTEIN"/>
    <property type="match status" value="1"/>
</dbReference>
<evidence type="ECO:0000313" key="7">
    <source>
        <dbReference type="Proteomes" id="UP000008495"/>
    </source>
</evidence>
<dbReference type="GO" id="GO:0005524">
    <property type="term" value="F:ATP binding"/>
    <property type="evidence" value="ECO:0007669"/>
    <property type="project" value="UniProtKB-KW"/>
</dbReference>
<comment type="similarity">
    <text evidence="1">Belongs to the ABC transporter superfamily.</text>
</comment>
<dbReference type="PANTHER" id="PTHR43335">
    <property type="entry name" value="ABC TRANSPORTER, ATP-BINDING PROTEIN"/>
    <property type="match status" value="1"/>
</dbReference>
<dbReference type="GO" id="GO:0016887">
    <property type="term" value="F:ATP hydrolysis activity"/>
    <property type="evidence" value="ECO:0007669"/>
    <property type="project" value="InterPro"/>
</dbReference>
<dbReference type="InterPro" id="IPR027417">
    <property type="entry name" value="P-loop_NTPase"/>
</dbReference>
<gene>
    <name evidence="6" type="ORF">AUCHE_17_00340</name>
</gene>
<dbReference type="Proteomes" id="UP000008495">
    <property type="component" value="Unassembled WGS sequence"/>
</dbReference>
<evidence type="ECO:0000256" key="1">
    <source>
        <dbReference type="ARBA" id="ARBA00005417"/>
    </source>
</evidence>